<accession>A0ABR7XPX4</accession>
<dbReference type="EMBL" id="JACNYL010000002">
    <property type="protein sequence ID" value="MBD1421208.1"/>
    <property type="molecule type" value="Genomic_DNA"/>
</dbReference>
<organism evidence="1 2">
    <name type="scientific">Sphingobacterium chuzhouense</name>
    <dbReference type="NCBI Taxonomy" id="1742264"/>
    <lineage>
        <taxon>Bacteria</taxon>
        <taxon>Pseudomonadati</taxon>
        <taxon>Bacteroidota</taxon>
        <taxon>Sphingobacteriia</taxon>
        <taxon>Sphingobacteriales</taxon>
        <taxon>Sphingobacteriaceae</taxon>
        <taxon>Sphingobacterium</taxon>
    </lineage>
</organism>
<comment type="caution">
    <text evidence="1">The sequence shown here is derived from an EMBL/GenBank/DDBJ whole genome shotgun (WGS) entry which is preliminary data.</text>
</comment>
<dbReference type="Proteomes" id="UP000651112">
    <property type="component" value="Unassembled WGS sequence"/>
</dbReference>
<dbReference type="RefSeq" id="WP_223814887.1">
    <property type="nucleotide sequence ID" value="NZ_JACNYL010000002.1"/>
</dbReference>
<keyword evidence="2" id="KW-1185">Reference proteome</keyword>
<evidence type="ECO:0000313" key="1">
    <source>
        <dbReference type="EMBL" id="MBD1421208.1"/>
    </source>
</evidence>
<proteinExistence type="predicted"/>
<protein>
    <submittedName>
        <fullName evidence="1">Uncharacterized protein</fullName>
    </submittedName>
</protein>
<reference evidence="1 2" key="1">
    <citation type="submission" date="2020-08" db="EMBL/GenBank/DDBJ databases">
        <title>Sphingobacterium sp. DN00404 isolated from aquaculture water.</title>
        <authorList>
            <person name="Zhang M."/>
        </authorList>
    </citation>
    <scope>NUCLEOTIDE SEQUENCE [LARGE SCALE GENOMIC DNA]</scope>
    <source>
        <strain evidence="1 2">KCTC 42746</strain>
    </source>
</reference>
<name>A0ABR7XPX4_9SPHI</name>
<sequence>MIQRSDMDYCFCRRWGRVAYAIRPYCFTLPLKDLQSLFRELEPSFSSPYLEILLDTHLQSFGSTCAGYQGWSDYRKICRWICKVYQNHTAGEK</sequence>
<gene>
    <name evidence="1" type="ORF">H8B21_06440</name>
</gene>
<evidence type="ECO:0000313" key="2">
    <source>
        <dbReference type="Proteomes" id="UP000651112"/>
    </source>
</evidence>